<dbReference type="Pfam" id="PF01822">
    <property type="entry name" value="WSC"/>
    <property type="match status" value="2"/>
</dbReference>
<dbReference type="RefSeq" id="XP_040625935.1">
    <property type="nucleotide sequence ID" value="XM_040775390.1"/>
</dbReference>
<dbReference type="PANTHER" id="PTHR24269:SF16">
    <property type="entry name" value="PROTEIN SLG1"/>
    <property type="match status" value="1"/>
</dbReference>
<evidence type="ECO:0000313" key="8">
    <source>
        <dbReference type="EMBL" id="EJT99037.1"/>
    </source>
</evidence>
<protein>
    <submittedName>
        <fullName evidence="8">WSC-domain-containing protein</fullName>
    </submittedName>
</protein>
<sequence length="168" mass="17632">MTVAICQSYCLSNGFNFAGVEDGNECWCSNSIQNGASAASSSDCSTQCQGNANEKCGGGWRINIYQYIPPNGPRWSSVGCYVDANNRALPNYAESSSSMTTEVCQSFCGNAGYSYAGTEDGNECWCANSIQNGATQASSADCSTPCVGNSGGAYPGSKDFIAQLMNWL</sequence>
<evidence type="ECO:0000256" key="2">
    <source>
        <dbReference type="ARBA" id="ARBA00022692"/>
    </source>
</evidence>
<name>M5G5K1_DACPD</name>
<evidence type="ECO:0000259" key="7">
    <source>
        <dbReference type="PROSITE" id="PS51212"/>
    </source>
</evidence>
<evidence type="ECO:0000256" key="4">
    <source>
        <dbReference type="ARBA" id="ARBA00022989"/>
    </source>
</evidence>
<reference evidence="8 9" key="1">
    <citation type="journal article" date="2012" name="Science">
        <title>The Paleozoic origin of enzymatic lignin decomposition reconstructed from 31 fungal genomes.</title>
        <authorList>
            <person name="Floudas D."/>
            <person name="Binder M."/>
            <person name="Riley R."/>
            <person name="Barry K."/>
            <person name="Blanchette R.A."/>
            <person name="Henrissat B."/>
            <person name="Martinez A.T."/>
            <person name="Otillar R."/>
            <person name="Spatafora J.W."/>
            <person name="Yadav J.S."/>
            <person name="Aerts A."/>
            <person name="Benoit I."/>
            <person name="Boyd A."/>
            <person name="Carlson A."/>
            <person name="Copeland A."/>
            <person name="Coutinho P.M."/>
            <person name="de Vries R.P."/>
            <person name="Ferreira P."/>
            <person name="Findley K."/>
            <person name="Foster B."/>
            <person name="Gaskell J."/>
            <person name="Glotzer D."/>
            <person name="Gorecki P."/>
            <person name="Heitman J."/>
            <person name="Hesse C."/>
            <person name="Hori C."/>
            <person name="Igarashi K."/>
            <person name="Jurgens J.A."/>
            <person name="Kallen N."/>
            <person name="Kersten P."/>
            <person name="Kohler A."/>
            <person name="Kuees U."/>
            <person name="Kumar T.K.A."/>
            <person name="Kuo A."/>
            <person name="LaButti K."/>
            <person name="Larrondo L.F."/>
            <person name="Lindquist E."/>
            <person name="Ling A."/>
            <person name="Lombard V."/>
            <person name="Lucas S."/>
            <person name="Lundell T."/>
            <person name="Martin R."/>
            <person name="McLaughlin D.J."/>
            <person name="Morgenstern I."/>
            <person name="Morin E."/>
            <person name="Murat C."/>
            <person name="Nagy L.G."/>
            <person name="Nolan M."/>
            <person name="Ohm R.A."/>
            <person name="Patyshakuliyeva A."/>
            <person name="Rokas A."/>
            <person name="Ruiz-Duenas F.J."/>
            <person name="Sabat G."/>
            <person name="Salamov A."/>
            <person name="Samejima M."/>
            <person name="Schmutz J."/>
            <person name="Slot J.C."/>
            <person name="St John F."/>
            <person name="Stenlid J."/>
            <person name="Sun H."/>
            <person name="Sun S."/>
            <person name="Syed K."/>
            <person name="Tsang A."/>
            <person name="Wiebenga A."/>
            <person name="Young D."/>
            <person name="Pisabarro A."/>
            <person name="Eastwood D.C."/>
            <person name="Martin F."/>
            <person name="Cullen D."/>
            <person name="Grigoriev I.V."/>
            <person name="Hibbett D.S."/>
        </authorList>
    </citation>
    <scope>NUCLEOTIDE SEQUENCE [LARGE SCALE GENOMIC DNA]</scope>
    <source>
        <strain evidence="8 9">DJM-731 SS1</strain>
    </source>
</reference>
<feature type="domain" description="WSC" evidence="7">
    <location>
        <begin position="1"/>
        <end position="68"/>
    </location>
</feature>
<dbReference type="InterPro" id="IPR002889">
    <property type="entry name" value="WSC_carb-bd"/>
</dbReference>
<dbReference type="SMART" id="SM00321">
    <property type="entry name" value="WSC"/>
    <property type="match status" value="2"/>
</dbReference>
<keyword evidence="9" id="KW-1185">Reference proteome</keyword>
<dbReference type="InterPro" id="IPR051836">
    <property type="entry name" value="Kremen_rcpt"/>
</dbReference>
<dbReference type="AlphaFoldDB" id="M5G5K1"/>
<dbReference type="Proteomes" id="UP000030653">
    <property type="component" value="Unassembled WGS sequence"/>
</dbReference>
<keyword evidence="5" id="KW-0472">Membrane</keyword>
<gene>
    <name evidence="8" type="ORF">DACRYDRAFT_56734</name>
</gene>
<evidence type="ECO:0000256" key="5">
    <source>
        <dbReference type="ARBA" id="ARBA00023136"/>
    </source>
</evidence>
<dbReference type="GO" id="GO:0005886">
    <property type="term" value="C:plasma membrane"/>
    <property type="evidence" value="ECO:0007669"/>
    <property type="project" value="TreeGrafter"/>
</dbReference>
<keyword evidence="6" id="KW-0325">Glycoprotein</keyword>
<evidence type="ECO:0000313" key="9">
    <source>
        <dbReference type="Proteomes" id="UP000030653"/>
    </source>
</evidence>
<keyword evidence="3" id="KW-0732">Signal</keyword>
<dbReference type="OrthoDB" id="5985073at2759"/>
<dbReference type="OMA" id="GWRINIY"/>
<accession>M5G5K1</accession>
<evidence type="ECO:0000256" key="3">
    <source>
        <dbReference type="ARBA" id="ARBA00022729"/>
    </source>
</evidence>
<dbReference type="STRING" id="1858805.M5G5K1"/>
<dbReference type="GeneID" id="63690452"/>
<evidence type="ECO:0000256" key="6">
    <source>
        <dbReference type="ARBA" id="ARBA00023180"/>
    </source>
</evidence>
<feature type="domain" description="WSC" evidence="7">
    <location>
        <begin position="74"/>
        <end position="166"/>
    </location>
</feature>
<evidence type="ECO:0000256" key="1">
    <source>
        <dbReference type="ARBA" id="ARBA00004167"/>
    </source>
</evidence>
<keyword evidence="2" id="KW-0812">Transmembrane</keyword>
<keyword evidence="4" id="KW-1133">Transmembrane helix</keyword>
<comment type="subcellular location">
    <subcellularLocation>
        <location evidence="1">Membrane</location>
        <topology evidence="1">Single-pass membrane protein</topology>
    </subcellularLocation>
</comment>
<organism evidence="8 9">
    <name type="scientific">Dacryopinax primogenitus (strain DJM 731)</name>
    <name type="common">Brown rot fungus</name>
    <dbReference type="NCBI Taxonomy" id="1858805"/>
    <lineage>
        <taxon>Eukaryota</taxon>
        <taxon>Fungi</taxon>
        <taxon>Dikarya</taxon>
        <taxon>Basidiomycota</taxon>
        <taxon>Agaricomycotina</taxon>
        <taxon>Dacrymycetes</taxon>
        <taxon>Dacrymycetales</taxon>
        <taxon>Dacrymycetaceae</taxon>
        <taxon>Dacryopinax</taxon>
    </lineage>
</organism>
<dbReference type="EMBL" id="JH795871">
    <property type="protein sequence ID" value="EJT99037.1"/>
    <property type="molecule type" value="Genomic_DNA"/>
</dbReference>
<dbReference type="PANTHER" id="PTHR24269">
    <property type="entry name" value="KREMEN PROTEIN"/>
    <property type="match status" value="1"/>
</dbReference>
<dbReference type="PROSITE" id="PS51212">
    <property type="entry name" value="WSC"/>
    <property type="match status" value="2"/>
</dbReference>
<proteinExistence type="predicted"/>
<dbReference type="HOGENOM" id="CLU_063916_3_2_1"/>